<evidence type="ECO:0000313" key="1">
    <source>
        <dbReference type="EMBL" id="GAQ78668.1"/>
    </source>
</evidence>
<proteinExistence type="predicted"/>
<dbReference type="AlphaFoldDB" id="A0A1Y1HS70"/>
<protein>
    <submittedName>
        <fullName evidence="1">Uncharacterized protein</fullName>
    </submittedName>
</protein>
<accession>A0A1Y1HS70</accession>
<gene>
    <name evidence="1" type="ORF">KFL_000170140</name>
</gene>
<dbReference type="EMBL" id="DF236966">
    <property type="protein sequence ID" value="GAQ78668.1"/>
    <property type="molecule type" value="Genomic_DNA"/>
</dbReference>
<sequence length="74" mass="8552">MSLLFSLLSAIPGSMLVFFLVFHTSQAYTRFFTQYLAYRSAEEEANVEFVNPLPRFVSSIKLEVIEEPLLFLEL</sequence>
<reference evidence="1 2" key="1">
    <citation type="journal article" date="2014" name="Nat. Commun.">
        <title>Klebsormidium flaccidum genome reveals primary factors for plant terrestrial adaptation.</title>
        <authorList>
            <person name="Hori K."/>
            <person name="Maruyama F."/>
            <person name="Fujisawa T."/>
            <person name="Togashi T."/>
            <person name="Yamamoto N."/>
            <person name="Seo M."/>
            <person name="Sato S."/>
            <person name="Yamada T."/>
            <person name="Mori H."/>
            <person name="Tajima N."/>
            <person name="Moriyama T."/>
            <person name="Ikeuchi M."/>
            <person name="Watanabe M."/>
            <person name="Wada H."/>
            <person name="Kobayashi K."/>
            <person name="Saito M."/>
            <person name="Masuda T."/>
            <person name="Sasaki-Sekimoto Y."/>
            <person name="Mashiguchi K."/>
            <person name="Awai K."/>
            <person name="Shimojima M."/>
            <person name="Masuda S."/>
            <person name="Iwai M."/>
            <person name="Nobusawa T."/>
            <person name="Narise T."/>
            <person name="Kondo S."/>
            <person name="Saito H."/>
            <person name="Sato R."/>
            <person name="Murakawa M."/>
            <person name="Ihara Y."/>
            <person name="Oshima-Yamada Y."/>
            <person name="Ohtaka K."/>
            <person name="Satoh M."/>
            <person name="Sonobe K."/>
            <person name="Ishii M."/>
            <person name="Ohtani R."/>
            <person name="Kanamori-Sato M."/>
            <person name="Honoki R."/>
            <person name="Miyazaki D."/>
            <person name="Mochizuki H."/>
            <person name="Umetsu J."/>
            <person name="Higashi K."/>
            <person name="Shibata D."/>
            <person name="Kamiya Y."/>
            <person name="Sato N."/>
            <person name="Nakamura Y."/>
            <person name="Tabata S."/>
            <person name="Ida S."/>
            <person name="Kurokawa K."/>
            <person name="Ohta H."/>
        </authorList>
    </citation>
    <scope>NUCLEOTIDE SEQUENCE [LARGE SCALE GENOMIC DNA]</scope>
    <source>
        <strain evidence="1 2">NIES-2285</strain>
    </source>
</reference>
<keyword evidence="2" id="KW-1185">Reference proteome</keyword>
<name>A0A1Y1HS70_KLENI</name>
<organism evidence="1 2">
    <name type="scientific">Klebsormidium nitens</name>
    <name type="common">Green alga</name>
    <name type="synonym">Ulothrix nitens</name>
    <dbReference type="NCBI Taxonomy" id="105231"/>
    <lineage>
        <taxon>Eukaryota</taxon>
        <taxon>Viridiplantae</taxon>
        <taxon>Streptophyta</taxon>
        <taxon>Klebsormidiophyceae</taxon>
        <taxon>Klebsormidiales</taxon>
        <taxon>Klebsormidiaceae</taxon>
        <taxon>Klebsormidium</taxon>
    </lineage>
</organism>
<evidence type="ECO:0000313" key="2">
    <source>
        <dbReference type="Proteomes" id="UP000054558"/>
    </source>
</evidence>
<dbReference type="Proteomes" id="UP000054558">
    <property type="component" value="Unassembled WGS sequence"/>
</dbReference>